<gene>
    <name evidence="1" type="ORF">GCM10011452_37710</name>
</gene>
<proteinExistence type="predicted"/>
<reference evidence="1" key="2">
    <citation type="submission" date="2020-09" db="EMBL/GenBank/DDBJ databases">
        <authorList>
            <person name="Sun Q."/>
            <person name="Kim S."/>
        </authorList>
    </citation>
    <scope>NUCLEOTIDE SEQUENCE</scope>
    <source>
        <strain evidence="1">KCTC 23714</strain>
    </source>
</reference>
<dbReference type="AlphaFoldDB" id="A0A918J3I7"/>
<protein>
    <submittedName>
        <fullName evidence="1">Uncharacterized protein</fullName>
    </submittedName>
</protein>
<dbReference type="RefSeq" id="WP_156894332.1">
    <property type="nucleotide sequence ID" value="NZ_JBHSUT010000010.1"/>
</dbReference>
<evidence type="ECO:0000313" key="1">
    <source>
        <dbReference type="EMBL" id="GGW46158.1"/>
    </source>
</evidence>
<reference evidence="1" key="1">
    <citation type="journal article" date="2014" name="Int. J. Syst. Evol. Microbiol.">
        <title>Complete genome sequence of Corynebacterium casei LMG S-19264T (=DSM 44701T), isolated from a smear-ripened cheese.</title>
        <authorList>
            <consortium name="US DOE Joint Genome Institute (JGI-PGF)"/>
            <person name="Walter F."/>
            <person name="Albersmeier A."/>
            <person name="Kalinowski J."/>
            <person name="Ruckert C."/>
        </authorList>
    </citation>
    <scope>NUCLEOTIDE SEQUENCE</scope>
    <source>
        <strain evidence="1">KCTC 23714</strain>
    </source>
</reference>
<evidence type="ECO:0000313" key="2">
    <source>
        <dbReference type="Proteomes" id="UP000628984"/>
    </source>
</evidence>
<name>A0A918J3I7_9RHOB</name>
<organism evidence="1 2">
    <name type="scientific">Gemmobacter lanyuensis</name>
    <dbReference type="NCBI Taxonomy" id="1054497"/>
    <lineage>
        <taxon>Bacteria</taxon>
        <taxon>Pseudomonadati</taxon>
        <taxon>Pseudomonadota</taxon>
        <taxon>Alphaproteobacteria</taxon>
        <taxon>Rhodobacterales</taxon>
        <taxon>Paracoccaceae</taxon>
        <taxon>Gemmobacter</taxon>
    </lineage>
</organism>
<comment type="caution">
    <text evidence="1">The sequence shown here is derived from an EMBL/GenBank/DDBJ whole genome shotgun (WGS) entry which is preliminary data.</text>
</comment>
<accession>A0A918J3I7</accession>
<keyword evidence="2" id="KW-1185">Reference proteome</keyword>
<dbReference type="EMBL" id="BMYQ01000022">
    <property type="protein sequence ID" value="GGW46158.1"/>
    <property type="molecule type" value="Genomic_DNA"/>
</dbReference>
<dbReference type="Proteomes" id="UP000628984">
    <property type="component" value="Unassembled WGS sequence"/>
</dbReference>
<sequence>MKAFEKQAKTLALIVKSSTKISNPATQSAILDEINETVRVAKIMPERRKQLLRIMHLARGLETSARAIVDANGIVLSNDKKNLGGYLSALANHGTPIIPQNMKKECYDRVARLRNRVAHGAGQYPTGNLQVDSAFTSVYNCLSIMLR</sequence>